<dbReference type="Pfam" id="PF12695">
    <property type="entry name" value="Abhydrolase_5"/>
    <property type="match status" value="1"/>
</dbReference>
<dbReference type="AlphaFoldDB" id="A0A812CXM7"/>
<evidence type="ECO:0000259" key="1">
    <source>
        <dbReference type="Pfam" id="PF12695"/>
    </source>
</evidence>
<dbReference type="InterPro" id="IPR029059">
    <property type="entry name" value="AB_hydrolase_5"/>
</dbReference>
<feature type="domain" description="Alpha/beta hydrolase fold-5" evidence="1">
    <location>
        <begin position="30"/>
        <end position="132"/>
    </location>
</feature>
<evidence type="ECO:0000313" key="2">
    <source>
        <dbReference type="EMBL" id="CAE1282600.1"/>
    </source>
</evidence>
<dbReference type="Gene3D" id="3.40.50.1820">
    <property type="entry name" value="alpha/beta hydrolase"/>
    <property type="match status" value="1"/>
</dbReference>
<keyword evidence="3" id="KW-1185">Reference proteome</keyword>
<gene>
    <name evidence="2" type="ORF">SPHA_43573</name>
</gene>
<accession>A0A812CXM7</accession>
<organism evidence="2 3">
    <name type="scientific">Acanthosepion pharaonis</name>
    <name type="common">Pharaoh cuttlefish</name>
    <name type="synonym">Sepia pharaonis</name>
    <dbReference type="NCBI Taxonomy" id="158019"/>
    <lineage>
        <taxon>Eukaryota</taxon>
        <taxon>Metazoa</taxon>
        <taxon>Spiralia</taxon>
        <taxon>Lophotrochozoa</taxon>
        <taxon>Mollusca</taxon>
        <taxon>Cephalopoda</taxon>
        <taxon>Coleoidea</taxon>
        <taxon>Decapodiformes</taxon>
        <taxon>Sepiida</taxon>
        <taxon>Sepiina</taxon>
        <taxon>Sepiidae</taxon>
        <taxon>Acanthosepion</taxon>
    </lineage>
</organism>
<proteinExistence type="predicted"/>
<dbReference type="InterPro" id="IPR029058">
    <property type="entry name" value="AB_hydrolase_fold"/>
</dbReference>
<reference evidence="2" key="1">
    <citation type="submission" date="2021-01" db="EMBL/GenBank/DDBJ databases">
        <authorList>
            <person name="Li R."/>
            <person name="Bekaert M."/>
        </authorList>
    </citation>
    <scope>NUCLEOTIDE SEQUENCE</scope>
    <source>
        <strain evidence="2">Farmed</strain>
    </source>
</reference>
<dbReference type="GO" id="GO:0016787">
    <property type="term" value="F:hydrolase activity"/>
    <property type="evidence" value="ECO:0007669"/>
    <property type="project" value="InterPro"/>
</dbReference>
<dbReference type="SUPFAM" id="SSF53474">
    <property type="entry name" value="alpha/beta-Hydrolases"/>
    <property type="match status" value="1"/>
</dbReference>
<dbReference type="Proteomes" id="UP000597762">
    <property type="component" value="Unassembled WGS sequence"/>
</dbReference>
<protein>
    <recommendedName>
        <fullName evidence="1">Alpha/beta hydrolase fold-5 domain-containing protein</fullName>
    </recommendedName>
</protein>
<evidence type="ECO:0000313" key="3">
    <source>
        <dbReference type="Proteomes" id="UP000597762"/>
    </source>
</evidence>
<sequence length="428" mass="48303">MKLWVVVHSFTKSLVHKFKESIQHLKKIGMETENVFLTGHGEGGLEVQLLAHASMKILSGVILLGSYLHRKLSYTDFPVPIFTVVGDLDGVTRITRIAEAFKKLSKEVSADVEMLTKAPMVIIEGANHGSFSDNTLTDSMIPLDIPAELSADQVRKQIAEYIRIFISYNTEISYSEMPAQQESIEQWYKSTEMRLQPLLLMSNTEGEDNCASPWLSTLQMWLSGLDGKDTQRLKVSSCVIDTERNVTPDLQVLKNYGSEPVLFLSAFLQFVQKQNAGEDNAQIPQSPREIKARMLSAERIRAHLKNTTAARILTCKDLNYAAFVTALSMASSKALERYYAKHLGAIFHDDIVVNTLTEWEQSELRIESLLHEQHITSFVYQTETETVNGEVQEGEAGGGLYFCRLLPPTRVLEWIYVDSLQSGRYRMK</sequence>
<dbReference type="EMBL" id="CAHIKZ030002191">
    <property type="protein sequence ID" value="CAE1282600.1"/>
    <property type="molecule type" value="Genomic_DNA"/>
</dbReference>
<dbReference type="OrthoDB" id="188124at2759"/>
<name>A0A812CXM7_ACAPH</name>
<comment type="caution">
    <text evidence="2">The sequence shown here is derived from an EMBL/GenBank/DDBJ whole genome shotgun (WGS) entry which is preliminary data.</text>
</comment>